<dbReference type="RefSeq" id="WP_093521917.1">
    <property type="nucleotide sequence ID" value="NZ_FOSK01000011.1"/>
</dbReference>
<dbReference type="Pfam" id="PF02782">
    <property type="entry name" value="FGGY_C"/>
    <property type="match status" value="1"/>
</dbReference>
<name>A0A1I4DBM1_9HYPH</name>
<evidence type="ECO:0000259" key="5">
    <source>
        <dbReference type="Pfam" id="PF02782"/>
    </source>
</evidence>
<keyword evidence="3" id="KW-0418">Kinase</keyword>
<feature type="domain" description="Carbohydrate kinase FGGY C-terminal" evidence="5">
    <location>
        <begin position="268"/>
        <end position="474"/>
    </location>
</feature>
<accession>A0A1I4DBM1</accession>
<dbReference type="Pfam" id="PF00370">
    <property type="entry name" value="FGGY_N"/>
    <property type="match status" value="1"/>
</dbReference>
<organism evidence="6 7">
    <name type="scientific">Pseudovibrio ascidiaceicola</name>
    <dbReference type="NCBI Taxonomy" id="285279"/>
    <lineage>
        <taxon>Bacteria</taxon>
        <taxon>Pseudomonadati</taxon>
        <taxon>Pseudomonadota</taxon>
        <taxon>Alphaproteobacteria</taxon>
        <taxon>Hyphomicrobiales</taxon>
        <taxon>Stappiaceae</taxon>
        <taxon>Pseudovibrio</taxon>
    </lineage>
</organism>
<evidence type="ECO:0000313" key="6">
    <source>
        <dbReference type="EMBL" id="SFK89341.1"/>
    </source>
</evidence>
<dbReference type="Gene3D" id="1.20.58.2240">
    <property type="match status" value="1"/>
</dbReference>
<dbReference type="InterPro" id="IPR018484">
    <property type="entry name" value="FGGY_N"/>
</dbReference>
<evidence type="ECO:0000313" key="7">
    <source>
        <dbReference type="Proteomes" id="UP000199598"/>
    </source>
</evidence>
<dbReference type="InterPro" id="IPR043129">
    <property type="entry name" value="ATPase_NBD"/>
</dbReference>
<dbReference type="PIRSF" id="PIRSF000538">
    <property type="entry name" value="GlpK"/>
    <property type="match status" value="1"/>
</dbReference>
<dbReference type="InterPro" id="IPR006003">
    <property type="entry name" value="FGGY_RbtK-like"/>
</dbReference>
<proteinExistence type="inferred from homology"/>
<reference evidence="6 7" key="1">
    <citation type="submission" date="2016-10" db="EMBL/GenBank/DDBJ databases">
        <authorList>
            <person name="Varghese N."/>
            <person name="Submissions S."/>
        </authorList>
    </citation>
    <scope>NUCLEOTIDE SEQUENCE [LARGE SCALE GENOMIC DNA]</scope>
    <source>
        <strain evidence="6 7">DSM 16392</strain>
    </source>
</reference>
<gene>
    <name evidence="6" type="ORF">SAMN04488518_11117</name>
</gene>
<dbReference type="EMBL" id="FOSK01000011">
    <property type="protein sequence ID" value="SFK89341.1"/>
    <property type="molecule type" value="Genomic_DNA"/>
</dbReference>
<keyword evidence="2" id="KW-0808">Transferase</keyword>
<dbReference type="CDD" id="cd07782">
    <property type="entry name" value="ASKHA_NBD_FGGY_D-RBK"/>
    <property type="match status" value="1"/>
</dbReference>
<feature type="domain" description="Carbohydrate kinase FGGY N-terminal" evidence="4">
    <location>
        <begin position="6"/>
        <end position="255"/>
    </location>
</feature>
<evidence type="ECO:0000256" key="3">
    <source>
        <dbReference type="ARBA" id="ARBA00022777"/>
    </source>
</evidence>
<dbReference type="Proteomes" id="UP000199598">
    <property type="component" value="Unassembled WGS sequence"/>
</dbReference>
<sequence length="529" mass="57012">MKQTCYAGIDVGSASARVGLFNENGERLAFAAKPIKQFHGRTNFVEQSSADIWQQICAAMKEAMAKANVSADEIRSLGVDATCSLVAVAQGGKPVSLAENGEADQDIIMWMDHRAAEETAQINATGDDALKYVGGEVSIEMELPKILWLKNHYPDRYANTVRFFDLADYLVWRATGADVASTCTLTCKWNYLAHEGRFAGDMLQAVGLHDLPEKVPERILDLGASAGGLSEKAAKDLGLNTGTSVAAGIIDAHAGGLALIGAEPDGGLAIISGTSNCHMIVNEKPVMVPGVWGPYWGAMLPGYWLGEGGQSAAGSLVEWTLQQSDAYDELKAEAAKQGMHEIVLLNNWVLDLEAREANPTRDLHVLSDHHGNRSPRANPHARGVVSGMTLETGRDALARLYLATLQAIAYGTRHIIEEMTKAGHSITKLFMCGGATKNPIWLREYANITGREIQLAQEEDAVTLGAAILGAVACGDFKDIPSASAKLVRVGGLIKPVRNTTEFHAAKYQVYLNLYDNHQHHKALMEKAI</sequence>
<comment type="similarity">
    <text evidence="1">Belongs to the FGGY kinase family.</text>
</comment>
<keyword evidence="7" id="KW-1185">Reference proteome</keyword>
<comment type="caution">
    <text evidence="6">The sequence shown here is derived from an EMBL/GenBank/DDBJ whole genome shotgun (WGS) entry which is preliminary data.</text>
</comment>
<dbReference type="InterPro" id="IPR018485">
    <property type="entry name" value="FGGY_C"/>
</dbReference>
<dbReference type="InterPro" id="IPR000577">
    <property type="entry name" value="Carb_kinase_FGGY"/>
</dbReference>
<protein>
    <submittedName>
        <fullName evidence="6">Ribulokinase</fullName>
    </submittedName>
</protein>
<evidence type="ECO:0000256" key="2">
    <source>
        <dbReference type="ARBA" id="ARBA00022679"/>
    </source>
</evidence>
<dbReference type="NCBIfam" id="TIGR01315">
    <property type="entry name" value="5C_CHO_kinase"/>
    <property type="match status" value="1"/>
</dbReference>
<dbReference type="SUPFAM" id="SSF53067">
    <property type="entry name" value="Actin-like ATPase domain"/>
    <property type="match status" value="2"/>
</dbReference>
<evidence type="ECO:0000256" key="1">
    <source>
        <dbReference type="ARBA" id="ARBA00009156"/>
    </source>
</evidence>
<dbReference type="PANTHER" id="PTHR43435:SF4">
    <property type="entry name" value="FGGY CARBOHYDRATE KINASE DOMAIN-CONTAINING PROTEIN"/>
    <property type="match status" value="1"/>
</dbReference>
<dbReference type="Gene3D" id="3.30.420.40">
    <property type="match status" value="1"/>
</dbReference>
<evidence type="ECO:0000259" key="4">
    <source>
        <dbReference type="Pfam" id="PF00370"/>
    </source>
</evidence>
<dbReference type="PANTHER" id="PTHR43435">
    <property type="entry name" value="RIBULOKINASE"/>
    <property type="match status" value="1"/>
</dbReference>